<dbReference type="GO" id="GO:0033314">
    <property type="term" value="P:mitotic DNA replication checkpoint signaling"/>
    <property type="evidence" value="ECO:0007669"/>
    <property type="project" value="TreeGrafter"/>
</dbReference>
<reference evidence="13 14" key="1">
    <citation type="journal article" date="2019" name="New Phytol.">
        <title>Comparative genomics reveals unique wood-decay strategies and fruiting body development in the Schizophyllaceae.</title>
        <authorList>
            <person name="Almasi E."/>
            <person name="Sahu N."/>
            <person name="Krizsan K."/>
            <person name="Balint B."/>
            <person name="Kovacs G.M."/>
            <person name="Kiss B."/>
            <person name="Cseklye J."/>
            <person name="Drula E."/>
            <person name="Henrissat B."/>
            <person name="Nagy I."/>
            <person name="Chovatia M."/>
            <person name="Adam C."/>
            <person name="LaButti K."/>
            <person name="Lipzen A."/>
            <person name="Riley R."/>
            <person name="Grigoriev I.V."/>
            <person name="Nagy L.G."/>
        </authorList>
    </citation>
    <scope>NUCLEOTIDE SEQUENCE [LARGE SCALE GENOMIC DNA]</scope>
    <source>
        <strain evidence="13 14">NL-1724</strain>
    </source>
</reference>
<feature type="compositionally biased region" description="Polar residues" evidence="11">
    <location>
        <begin position="404"/>
        <end position="414"/>
    </location>
</feature>
<evidence type="ECO:0000256" key="5">
    <source>
        <dbReference type="ARBA" id="ARBA00022741"/>
    </source>
</evidence>
<feature type="compositionally biased region" description="Acidic residues" evidence="11">
    <location>
        <begin position="307"/>
        <end position="321"/>
    </location>
</feature>
<evidence type="ECO:0000259" key="12">
    <source>
        <dbReference type="PROSITE" id="PS51038"/>
    </source>
</evidence>
<evidence type="ECO:0000313" key="14">
    <source>
        <dbReference type="Proteomes" id="UP000320762"/>
    </source>
</evidence>
<dbReference type="PROSITE" id="PS51038">
    <property type="entry name" value="BAH"/>
    <property type="match status" value="1"/>
</dbReference>
<dbReference type="GO" id="GO:0046872">
    <property type="term" value="F:metal ion binding"/>
    <property type="evidence" value="ECO:0007669"/>
    <property type="project" value="UniProtKB-KW"/>
</dbReference>
<proteinExistence type="inferred from homology"/>
<evidence type="ECO:0000313" key="13">
    <source>
        <dbReference type="EMBL" id="TRM64559.1"/>
    </source>
</evidence>
<dbReference type="GO" id="GO:0005524">
    <property type="term" value="F:ATP binding"/>
    <property type="evidence" value="ECO:0007669"/>
    <property type="project" value="UniProtKB-KW"/>
</dbReference>
<dbReference type="PANTHER" id="PTHR10763">
    <property type="entry name" value="CELL DIVISION CONTROL PROTEIN 6-RELATED"/>
    <property type="match status" value="1"/>
</dbReference>
<evidence type="ECO:0000256" key="1">
    <source>
        <dbReference type="ARBA" id="ARBA00004123"/>
    </source>
</evidence>
<dbReference type="AlphaFoldDB" id="A0A550CIE2"/>
<evidence type="ECO:0000256" key="8">
    <source>
        <dbReference type="ARBA" id="ARBA00023125"/>
    </source>
</evidence>
<dbReference type="GO" id="GO:0003682">
    <property type="term" value="F:chromatin binding"/>
    <property type="evidence" value="ECO:0007669"/>
    <property type="project" value="InterPro"/>
</dbReference>
<keyword evidence="9 10" id="KW-0539">Nucleus</keyword>
<dbReference type="SUPFAM" id="SSF52540">
    <property type="entry name" value="P-loop containing nucleoside triphosphate hydrolases"/>
    <property type="match status" value="1"/>
</dbReference>
<sequence>MARDVAPPTPRRSRRFLPVIRQTAKSNCPIIWVGEPIATRSTNVEQDLYPEEREAREEEESEETTTTFYAAFERKNFVKPTGKRSNTKKVSDEPGIVYRVGDTVTVASLRPVASIGVIVALWETSALDGIDEDTHPRQKVRIHWFLRPTELAKCGAKRDHFMNEIYYSLNSTDVIMPSCIIEHCVVTSRVPRDLKRKSGVGWQGSNSPTKKRQVGMYDNDDEGAVEEEEDEDEDKEKFYCTHAINSARGLYYDLDWDEHSANATAVSSSSGDVEALGRGEEWDIVPDHQENKTLHPKTRTRARQEVSDDSDSDDDAALDDEFATHSDSDDDDELPVVDLNASDDDEDPSDDEDPTPHTPSRRKRKRGAPAASSPRKRRRTVAQPTPHSKAALRKRAARAVPRSPTKTPHSPSKGTSRSPSKGTPRSPTKTPRSPTKKLAVRPRIQTFTTLDLSHVPKDPWLRAMQSLHVGSRPEALPCREAEFDRVLKCVGDLLEEGSGGCVYISGTPGTGKTATVHAVVRELKRMAEASETAPFTYVEINGLKVPEPAAAYTLLWEAVSGHDVAKEGHMRVGAKESLRELTRHFGGGGGRGRGPSGHACVVLMDELDQLVTTKQDVVYNFFNWPTIAGSKLVVLAVANTMDLPERVMTGRVRSRLGMIRINFQAYTTPQLNTIVTTRLGHALEGLDEEHKKEVPSGVIMPDAVKFAAMKVSSISGDARRVLDICRRAVELVHPKRRAVKVPDVAEVIKLMQNSPTAAFLRGCSLHERLMLAALVKCVKREGVEEIKWGEVQNQHLNYIESLTAHDESSRRPSTTELASVLGSLVASRAMLVEDSAMALRKAQAERRVVLNLDQGEVESVLSEVGGQRWKNVLSTS</sequence>
<dbReference type="InterPro" id="IPR001025">
    <property type="entry name" value="BAH_dom"/>
</dbReference>
<protein>
    <recommendedName>
        <fullName evidence="10">Origin recognition complex subunit 1</fullName>
    </recommendedName>
</protein>
<dbReference type="GO" id="GO:0016887">
    <property type="term" value="F:ATP hydrolysis activity"/>
    <property type="evidence" value="ECO:0007669"/>
    <property type="project" value="InterPro"/>
</dbReference>
<keyword evidence="5 10" id="KW-0547">Nucleotide-binding</keyword>
<keyword evidence="3 10" id="KW-0235">DNA replication</keyword>
<keyword evidence="7" id="KW-0460">Magnesium</keyword>
<evidence type="ECO:0000256" key="11">
    <source>
        <dbReference type="SAM" id="MobiDB-lite"/>
    </source>
</evidence>
<comment type="similarity">
    <text evidence="2 10">Belongs to the ORC1 family.</text>
</comment>
<keyword evidence="8 10" id="KW-0238">DNA-binding</keyword>
<dbReference type="CDD" id="cd00009">
    <property type="entry name" value="AAA"/>
    <property type="match status" value="1"/>
</dbReference>
<evidence type="ECO:0000256" key="9">
    <source>
        <dbReference type="ARBA" id="ARBA00023242"/>
    </source>
</evidence>
<name>A0A550CIE2_9AGAR</name>
<dbReference type="GO" id="GO:0005664">
    <property type="term" value="C:nuclear origin of replication recognition complex"/>
    <property type="evidence" value="ECO:0007669"/>
    <property type="project" value="TreeGrafter"/>
</dbReference>
<dbReference type="Pfam" id="PF22606">
    <property type="entry name" value="Cdc6-ORC-like_ATPase_lid"/>
    <property type="match status" value="1"/>
</dbReference>
<gene>
    <name evidence="13" type="ORF">BD626DRAFT_456008</name>
</gene>
<dbReference type="EMBL" id="VDMD01000007">
    <property type="protein sequence ID" value="TRM64559.1"/>
    <property type="molecule type" value="Genomic_DNA"/>
</dbReference>
<dbReference type="SMART" id="SM00382">
    <property type="entry name" value="AAA"/>
    <property type="match status" value="1"/>
</dbReference>
<dbReference type="OrthoDB" id="1926878at2759"/>
<evidence type="ECO:0000256" key="7">
    <source>
        <dbReference type="ARBA" id="ARBA00022842"/>
    </source>
</evidence>
<dbReference type="Gene3D" id="3.40.50.300">
    <property type="entry name" value="P-loop containing nucleotide triphosphate hydrolases"/>
    <property type="match status" value="1"/>
</dbReference>
<dbReference type="Pfam" id="PF01426">
    <property type="entry name" value="BAH"/>
    <property type="match status" value="1"/>
</dbReference>
<comment type="subunit">
    <text evidence="10">ORC is composed of six subunits.</text>
</comment>
<dbReference type="InterPro" id="IPR003959">
    <property type="entry name" value="ATPase_AAA_core"/>
</dbReference>
<evidence type="ECO:0000256" key="2">
    <source>
        <dbReference type="ARBA" id="ARBA00008398"/>
    </source>
</evidence>
<dbReference type="PANTHER" id="PTHR10763:SF23">
    <property type="entry name" value="ORIGIN RECOGNITION COMPLEX SUBUNIT 1"/>
    <property type="match status" value="1"/>
</dbReference>
<evidence type="ECO:0000256" key="10">
    <source>
        <dbReference type="RuleBase" id="RU365058"/>
    </source>
</evidence>
<dbReference type="Gene3D" id="2.30.30.490">
    <property type="match status" value="1"/>
</dbReference>
<feature type="region of interest" description="Disordered" evidence="11">
    <location>
        <begin position="279"/>
        <end position="440"/>
    </location>
</feature>
<dbReference type="FunFam" id="3.40.50.300:FF:000199">
    <property type="entry name" value="Origin recognition complex subunit 1"/>
    <property type="match status" value="1"/>
</dbReference>
<dbReference type="GO" id="GO:0006270">
    <property type="term" value="P:DNA replication initiation"/>
    <property type="evidence" value="ECO:0007669"/>
    <property type="project" value="TreeGrafter"/>
</dbReference>
<accession>A0A550CIE2</accession>
<feature type="compositionally biased region" description="Basic and acidic residues" evidence="11">
    <location>
        <begin position="279"/>
        <end position="293"/>
    </location>
</feature>
<dbReference type="InterPro" id="IPR050311">
    <property type="entry name" value="ORC1/CDC6"/>
</dbReference>
<comment type="function">
    <text evidence="10">Component of the origin recognition complex (ORC) that binds origins of replication. DNA-binding is ATP-dependent, however specific DNA sequences that define origins of replication have not been identified so far. ORC is required to assemble the pre-replication complex necessary to initiate DNA replication.</text>
</comment>
<evidence type="ECO:0000256" key="4">
    <source>
        <dbReference type="ARBA" id="ARBA00022723"/>
    </source>
</evidence>
<keyword evidence="13" id="KW-0378">Hydrolase</keyword>
<dbReference type="InterPro" id="IPR003593">
    <property type="entry name" value="AAA+_ATPase"/>
</dbReference>
<feature type="region of interest" description="Disordered" evidence="11">
    <location>
        <begin position="197"/>
        <end position="237"/>
    </location>
</feature>
<dbReference type="Proteomes" id="UP000320762">
    <property type="component" value="Unassembled WGS sequence"/>
</dbReference>
<dbReference type="InterPro" id="IPR054425">
    <property type="entry name" value="Cdc6_ORC1-like_ATPase_lid"/>
</dbReference>
<keyword evidence="4" id="KW-0479">Metal-binding</keyword>
<dbReference type="Pfam" id="PF00004">
    <property type="entry name" value="AAA"/>
    <property type="match status" value="1"/>
</dbReference>
<keyword evidence="6 10" id="KW-0067">ATP-binding</keyword>
<comment type="subcellular location">
    <subcellularLocation>
        <location evidence="1 10">Nucleus</location>
    </subcellularLocation>
</comment>
<dbReference type="InterPro" id="IPR043151">
    <property type="entry name" value="BAH_sf"/>
</dbReference>
<dbReference type="InterPro" id="IPR027417">
    <property type="entry name" value="P-loop_NTPase"/>
</dbReference>
<dbReference type="STRING" id="97359.A0A550CIE2"/>
<dbReference type="GO" id="GO:0003688">
    <property type="term" value="F:DNA replication origin binding"/>
    <property type="evidence" value="ECO:0007669"/>
    <property type="project" value="TreeGrafter"/>
</dbReference>
<feature type="compositionally biased region" description="Acidic residues" evidence="11">
    <location>
        <begin position="328"/>
        <end position="353"/>
    </location>
</feature>
<evidence type="ECO:0000256" key="6">
    <source>
        <dbReference type="ARBA" id="ARBA00022840"/>
    </source>
</evidence>
<feature type="domain" description="BAH" evidence="12">
    <location>
        <begin position="96"/>
        <end position="255"/>
    </location>
</feature>
<keyword evidence="14" id="KW-1185">Reference proteome</keyword>
<comment type="caution">
    <text evidence="13">The sequence shown here is derived from an EMBL/GenBank/DDBJ whole genome shotgun (WGS) entry which is preliminary data.</text>
</comment>
<evidence type="ECO:0000256" key="3">
    <source>
        <dbReference type="ARBA" id="ARBA00022705"/>
    </source>
</evidence>
<feature type="compositionally biased region" description="Low complexity" evidence="11">
    <location>
        <begin position="415"/>
        <end position="433"/>
    </location>
</feature>
<organism evidence="13 14">
    <name type="scientific">Schizophyllum amplum</name>
    <dbReference type="NCBI Taxonomy" id="97359"/>
    <lineage>
        <taxon>Eukaryota</taxon>
        <taxon>Fungi</taxon>
        <taxon>Dikarya</taxon>
        <taxon>Basidiomycota</taxon>
        <taxon>Agaricomycotina</taxon>
        <taxon>Agaricomycetes</taxon>
        <taxon>Agaricomycetidae</taxon>
        <taxon>Agaricales</taxon>
        <taxon>Schizophyllaceae</taxon>
        <taxon>Schizophyllum</taxon>
    </lineage>
</organism>
<feature type="compositionally biased region" description="Acidic residues" evidence="11">
    <location>
        <begin position="218"/>
        <end position="234"/>
    </location>
</feature>